<dbReference type="Proteomes" id="UP000294911">
    <property type="component" value="Unassembled WGS sequence"/>
</dbReference>
<evidence type="ECO:0000313" key="2">
    <source>
        <dbReference type="EMBL" id="TCP56242.1"/>
    </source>
</evidence>
<evidence type="ECO:0000256" key="1">
    <source>
        <dbReference type="SAM" id="Phobius"/>
    </source>
</evidence>
<keyword evidence="1" id="KW-1133">Transmembrane helix</keyword>
<sequence length="141" mass="14423">MTVGERRALLAILCVDAALLAIVELFYLPLRLDGTVLPDLGGAPFPISAVLALVTTPLLVSQAARVGAKASIAGAPLFVWFVVLLIFGVFGPGGDNLLIPDWRTLLLLACGALPSAIVLGGALGRGLGSPGQQAARMPSAR</sequence>
<proteinExistence type="predicted"/>
<dbReference type="AlphaFoldDB" id="A0A4R2R0R5"/>
<feature type="transmembrane region" description="Helical" evidence="1">
    <location>
        <begin position="105"/>
        <end position="127"/>
    </location>
</feature>
<protein>
    <submittedName>
        <fullName evidence="2">Uncharacterized protein</fullName>
    </submittedName>
</protein>
<name>A0A4R2R0R5_9PSEU</name>
<accession>A0A4R2R0R5</accession>
<dbReference type="OrthoDB" id="3699727at2"/>
<dbReference type="EMBL" id="SLXQ01000001">
    <property type="protein sequence ID" value="TCP56242.1"/>
    <property type="molecule type" value="Genomic_DNA"/>
</dbReference>
<organism evidence="2 3">
    <name type="scientific">Tamaricihabitans halophyticus</name>
    <dbReference type="NCBI Taxonomy" id="1262583"/>
    <lineage>
        <taxon>Bacteria</taxon>
        <taxon>Bacillati</taxon>
        <taxon>Actinomycetota</taxon>
        <taxon>Actinomycetes</taxon>
        <taxon>Pseudonocardiales</taxon>
        <taxon>Pseudonocardiaceae</taxon>
        <taxon>Tamaricihabitans</taxon>
    </lineage>
</organism>
<comment type="caution">
    <text evidence="2">The sequence shown here is derived from an EMBL/GenBank/DDBJ whole genome shotgun (WGS) entry which is preliminary data.</text>
</comment>
<evidence type="ECO:0000313" key="3">
    <source>
        <dbReference type="Proteomes" id="UP000294911"/>
    </source>
</evidence>
<dbReference type="RefSeq" id="WP_132874877.1">
    <property type="nucleotide sequence ID" value="NZ_SLXQ01000001.1"/>
</dbReference>
<keyword evidence="1" id="KW-0812">Transmembrane</keyword>
<keyword evidence="1" id="KW-0472">Membrane</keyword>
<reference evidence="2 3" key="1">
    <citation type="submission" date="2019-03" db="EMBL/GenBank/DDBJ databases">
        <title>Genomic Encyclopedia of Type Strains, Phase IV (KMG-IV): sequencing the most valuable type-strain genomes for metagenomic binning, comparative biology and taxonomic classification.</title>
        <authorList>
            <person name="Goeker M."/>
        </authorList>
    </citation>
    <scope>NUCLEOTIDE SEQUENCE [LARGE SCALE GENOMIC DNA]</scope>
    <source>
        <strain evidence="2 3">DSM 45765</strain>
    </source>
</reference>
<feature type="transmembrane region" description="Helical" evidence="1">
    <location>
        <begin position="72"/>
        <end position="93"/>
    </location>
</feature>
<feature type="transmembrane region" description="Helical" evidence="1">
    <location>
        <begin position="7"/>
        <end position="28"/>
    </location>
</feature>
<gene>
    <name evidence="2" type="ORF">EV191_101182</name>
</gene>
<feature type="transmembrane region" description="Helical" evidence="1">
    <location>
        <begin position="40"/>
        <end position="60"/>
    </location>
</feature>
<keyword evidence="3" id="KW-1185">Reference proteome</keyword>